<dbReference type="AlphaFoldDB" id="A0A672J5R9"/>
<dbReference type="GO" id="GO:0006310">
    <property type="term" value="P:DNA recombination"/>
    <property type="evidence" value="ECO:0007669"/>
    <property type="project" value="UniProtKB-UniRule"/>
</dbReference>
<dbReference type="GeneID" id="115405720"/>
<dbReference type="InterPro" id="IPR048293">
    <property type="entry name" value="PIF1_RRM3_pfh1"/>
</dbReference>
<dbReference type="InterPro" id="IPR051055">
    <property type="entry name" value="PIF1_helicase"/>
</dbReference>
<evidence type="ECO:0000256" key="8">
    <source>
        <dbReference type="ARBA" id="ARBA00023172"/>
    </source>
</evidence>
<feature type="domain" description="DNA helicase Pif1-like DEAD-box helicase" evidence="15">
    <location>
        <begin position="201"/>
        <end position="398"/>
    </location>
</feature>
<dbReference type="FunFam" id="3.40.50.300:FF:003367">
    <property type="entry name" value="ATP-dependent DNA helicase PIF1"/>
    <property type="match status" value="1"/>
</dbReference>
<dbReference type="PANTHER" id="PTHR47642">
    <property type="entry name" value="ATP-DEPENDENT DNA HELICASE"/>
    <property type="match status" value="1"/>
</dbReference>
<feature type="domain" description="DNA helicase Pif1-like 2B" evidence="16">
    <location>
        <begin position="456"/>
        <end position="499"/>
    </location>
</feature>
<evidence type="ECO:0000256" key="13">
    <source>
        <dbReference type="HAMAP-Rule" id="MF_03176"/>
    </source>
</evidence>
<comment type="catalytic activity">
    <reaction evidence="13">
        <text>ATP + H2O = ADP + phosphate + H(+)</text>
        <dbReference type="Rhea" id="RHEA:13065"/>
        <dbReference type="ChEBI" id="CHEBI:15377"/>
        <dbReference type="ChEBI" id="CHEBI:15378"/>
        <dbReference type="ChEBI" id="CHEBI:30616"/>
        <dbReference type="ChEBI" id="CHEBI:43474"/>
        <dbReference type="ChEBI" id="CHEBI:456216"/>
        <dbReference type="EC" id="5.6.2.3"/>
    </reaction>
</comment>
<feature type="binding site" evidence="13">
    <location>
        <begin position="223"/>
        <end position="230"/>
    </location>
    <ligand>
        <name>ATP</name>
        <dbReference type="ChEBI" id="CHEBI:30616"/>
    </ligand>
</feature>
<reference evidence="18" key="1">
    <citation type="submission" date="2019-06" db="EMBL/GenBank/DDBJ databases">
        <authorList>
            <consortium name="Wellcome Sanger Institute Data Sharing"/>
        </authorList>
    </citation>
    <scope>NUCLEOTIDE SEQUENCE [LARGE SCALE GENOMIC DNA]</scope>
</reference>
<evidence type="ECO:0000256" key="3">
    <source>
        <dbReference type="ARBA" id="ARBA00022801"/>
    </source>
</evidence>
<dbReference type="InterPro" id="IPR027417">
    <property type="entry name" value="P-loop_NTPase"/>
</dbReference>
<evidence type="ECO:0000259" key="16">
    <source>
        <dbReference type="Pfam" id="PF21530"/>
    </source>
</evidence>
<comment type="subunit">
    <text evidence="12">Monomer. Interacts with telomerase.</text>
</comment>
<dbReference type="GO" id="GO:0016787">
    <property type="term" value="F:hydrolase activity"/>
    <property type="evidence" value="ECO:0007669"/>
    <property type="project" value="UniProtKB-KW"/>
</dbReference>
<gene>
    <name evidence="18" type="primary">pif1</name>
    <name evidence="13" type="synonym">PIF1</name>
</gene>
<dbReference type="CDD" id="cd18037">
    <property type="entry name" value="DEXSc_Pif1_like"/>
    <property type="match status" value="1"/>
</dbReference>
<dbReference type="RefSeq" id="XP_029971261.1">
    <property type="nucleotide sequence ID" value="XM_030115401.1"/>
</dbReference>
<evidence type="ECO:0000256" key="12">
    <source>
        <dbReference type="ARBA" id="ARBA00065873"/>
    </source>
</evidence>
<evidence type="ECO:0000313" key="18">
    <source>
        <dbReference type="Ensembl" id="ENSSFAP00005048462.1"/>
    </source>
</evidence>
<keyword evidence="6 13" id="KW-0238">DNA-binding</keyword>
<dbReference type="FunFam" id="3.40.50.300:FF:000805">
    <property type="entry name" value="ATP-dependent DNA helicase PIF1"/>
    <property type="match status" value="1"/>
</dbReference>
<keyword evidence="4 13" id="KW-0347">Helicase</keyword>
<keyword evidence="1 13" id="KW-0547">Nucleotide-binding</keyword>
<feature type="region of interest" description="Disordered" evidence="14">
    <location>
        <begin position="159"/>
        <end position="187"/>
    </location>
</feature>
<feature type="domain" description="PIF1/LRR1 pleckstrin homology" evidence="17">
    <location>
        <begin position="9"/>
        <end position="110"/>
    </location>
</feature>
<keyword evidence="8 13" id="KW-0233">DNA recombination</keyword>
<dbReference type="Pfam" id="PF21530">
    <property type="entry name" value="Pif1_2B_dom"/>
    <property type="match status" value="1"/>
</dbReference>
<dbReference type="EC" id="5.6.2.3" evidence="13"/>
<keyword evidence="5 13" id="KW-0067">ATP-binding</keyword>
<evidence type="ECO:0000256" key="11">
    <source>
        <dbReference type="ARBA" id="ARBA00023242"/>
    </source>
</evidence>
<evidence type="ECO:0000256" key="4">
    <source>
        <dbReference type="ARBA" id="ARBA00022806"/>
    </source>
</evidence>
<keyword evidence="3 13" id="KW-0378">Hydrolase</keyword>
<dbReference type="GO" id="GO:0003677">
    <property type="term" value="F:DNA binding"/>
    <property type="evidence" value="ECO:0007669"/>
    <property type="project" value="UniProtKB-KW"/>
</dbReference>
<evidence type="ECO:0000259" key="15">
    <source>
        <dbReference type="Pfam" id="PF05970"/>
    </source>
</evidence>
<dbReference type="GO" id="GO:0005524">
    <property type="term" value="F:ATP binding"/>
    <property type="evidence" value="ECO:0007669"/>
    <property type="project" value="UniProtKB-UniRule"/>
</dbReference>
<dbReference type="OMA" id="SSAWESC"/>
<keyword evidence="9 13" id="KW-0234">DNA repair</keyword>
<proteinExistence type="inferred from homology"/>
<keyword evidence="19" id="KW-1185">Reference proteome</keyword>
<dbReference type="Proteomes" id="UP000472267">
    <property type="component" value="Chromosome 18"/>
</dbReference>
<comment type="function">
    <text evidence="13">DNA-dependent ATPase and 5'-3' DNA helicase required for the maintenance of both mitochondrial and nuclear genome stability.</text>
</comment>
<evidence type="ECO:0000256" key="2">
    <source>
        <dbReference type="ARBA" id="ARBA00022763"/>
    </source>
</evidence>
<accession>A0A672J5R9</accession>
<evidence type="ECO:0000256" key="10">
    <source>
        <dbReference type="ARBA" id="ARBA00023235"/>
    </source>
</evidence>
<dbReference type="CTD" id="80119"/>
<evidence type="ECO:0000256" key="14">
    <source>
        <dbReference type="SAM" id="MobiDB-lite"/>
    </source>
</evidence>
<evidence type="ECO:0000313" key="19">
    <source>
        <dbReference type="Proteomes" id="UP000472267"/>
    </source>
</evidence>
<dbReference type="SUPFAM" id="SSF52540">
    <property type="entry name" value="P-loop containing nucleoside triphosphate hydrolases"/>
    <property type="match status" value="2"/>
</dbReference>
<dbReference type="InterPro" id="IPR057437">
    <property type="entry name" value="PIF1/LRR1_PH"/>
</dbReference>
<reference evidence="18" key="3">
    <citation type="submission" date="2025-09" db="UniProtKB">
        <authorList>
            <consortium name="Ensembl"/>
        </authorList>
    </citation>
    <scope>IDENTIFICATION</scope>
</reference>
<feature type="DNA-binding region" evidence="13">
    <location>
        <begin position="572"/>
        <end position="591"/>
    </location>
</feature>
<name>A0A672J5R9_SALFA</name>
<dbReference type="GO" id="GO:0005739">
    <property type="term" value="C:mitochondrion"/>
    <property type="evidence" value="ECO:0007669"/>
    <property type="project" value="UniProtKB-SubCell"/>
</dbReference>
<sequence length="633" mass="70078">MSSGADGAELQCCVAVEQLDGCGQATRRQVIRKASVILGRNEFQEIILRVHDGKVPQSYHLKEFKLFHKFARDGKCTIKLLPENLQVLISNCPPDRLSLFLKTLSIKHQAWRSVKPLTDREKLKAGLPRSFESISPLQQKDIQKVNELRSKAASNVLTDCSNRKPAAGPGQQVKRSRSDCNFSPVKGNPSKKPILSLPIRKLNKEQAAVLSAVLSGRNVFFTGSAGTGKSFLLKRIIGSLPPKSTFATASTGVAACHIGGTTLHSFAGIGSGSAPLEQCIELAQRPGVLQHWTSCRHLIIDEVSMVEAQFFDKLESVARSVRRSTQPFGGIQLIVCGDFLQLPPVSRGKEKASFCFQARSWRKVIQVNMELTEVRRQTDQTFISLLQAVRVGRVTEEVTARLINSAYHQIERDGILATRLCTHKDDVELTNQNKLQQLPGSVRVFEAVDSDPALVRTIDAHSPVSRLIQLKVGAQVMLTKNLDVARGLVNGARGVVVAFDSGKQGLPRVRFLCGVTEVLKLERWVFKSAGGVVLSRQQLPLKLAWAISIHKSQGMTLDCVEISLARVFESGQAYVALSRARSLEGLRVMDFDPHVVRADPDVLIFYKKLRKERLLTQASMDDFLDNRNKENVW</sequence>
<evidence type="ECO:0000256" key="9">
    <source>
        <dbReference type="ARBA" id="ARBA00023204"/>
    </source>
</evidence>
<dbReference type="InParanoid" id="A0A672J5R9"/>
<protein>
    <recommendedName>
        <fullName evidence="13">ATP-dependent DNA helicase PIF1</fullName>
        <ecNumber evidence="13">5.6.2.3</ecNumber>
    </recommendedName>
    <alternativeName>
        <fullName evidence="13">DNA 5'-3' helicase PIF1</fullName>
    </alternativeName>
    <alternativeName>
        <fullName evidence="13">DNA repair and recombination helicase PIF1</fullName>
    </alternativeName>
</protein>
<dbReference type="OrthoDB" id="272985at2759"/>
<dbReference type="CDD" id="cd18809">
    <property type="entry name" value="SF1_C_RecD"/>
    <property type="match status" value="1"/>
</dbReference>
<evidence type="ECO:0000256" key="1">
    <source>
        <dbReference type="ARBA" id="ARBA00022741"/>
    </source>
</evidence>
<comment type="subcellular location">
    <subcellularLocation>
        <location evidence="13">Nucleus</location>
    </subcellularLocation>
    <subcellularLocation>
        <location evidence="13">Mitochondrion</location>
    </subcellularLocation>
</comment>
<keyword evidence="11 13" id="KW-0539">Nucleus</keyword>
<reference evidence="18" key="2">
    <citation type="submission" date="2025-08" db="UniProtKB">
        <authorList>
            <consortium name="Ensembl"/>
        </authorList>
    </citation>
    <scope>IDENTIFICATION</scope>
</reference>
<comment type="cofactor">
    <cofactor evidence="13">
        <name>Mg(2+)</name>
        <dbReference type="ChEBI" id="CHEBI:18420"/>
    </cofactor>
</comment>
<dbReference type="Ensembl" id="ENSSFAT00005050074.1">
    <property type="protein sequence ID" value="ENSSFAP00005048462.1"/>
    <property type="gene ID" value="ENSSFAG00005023527.1"/>
</dbReference>
<organism evidence="18 19">
    <name type="scientific">Salarias fasciatus</name>
    <name type="common">Jewelled blenny</name>
    <name type="synonym">Blennius fasciatus</name>
    <dbReference type="NCBI Taxonomy" id="181472"/>
    <lineage>
        <taxon>Eukaryota</taxon>
        <taxon>Metazoa</taxon>
        <taxon>Chordata</taxon>
        <taxon>Craniata</taxon>
        <taxon>Vertebrata</taxon>
        <taxon>Euteleostomi</taxon>
        <taxon>Actinopterygii</taxon>
        <taxon>Neopterygii</taxon>
        <taxon>Teleostei</taxon>
        <taxon>Neoteleostei</taxon>
        <taxon>Acanthomorphata</taxon>
        <taxon>Ovalentaria</taxon>
        <taxon>Blenniimorphae</taxon>
        <taxon>Blenniiformes</taxon>
        <taxon>Blennioidei</taxon>
        <taxon>Blenniidae</taxon>
        <taxon>Salariinae</taxon>
        <taxon>Salarias</taxon>
    </lineage>
</organism>
<dbReference type="GO" id="GO:0043139">
    <property type="term" value="F:5'-3' DNA helicase activity"/>
    <property type="evidence" value="ECO:0007669"/>
    <property type="project" value="UniProtKB-UniRule"/>
</dbReference>
<dbReference type="Gene3D" id="3.40.50.300">
    <property type="entry name" value="P-loop containing nucleotide triphosphate hydrolases"/>
    <property type="match status" value="2"/>
</dbReference>
<dbReference type="FunCoup" id="A0A672J5R9">
    <property type="interactions" value="237"/>
</dbReference>
<comment type="similarity">
    <text evidence="13">Belongs to the helicase family. PIF1 subfamily.</text>
</comment>
<keyword evidence="7 13" id="KW-0496">Mitochondrion</keyword>
<evidence type="ECO:0000256" key="5">
    <source>
        <dbReference type="ARBA" id="ARBA00022840"/>
    </source>
</evidence>
<dbReference type="GO" id="GO:0005634">
    <property type="term" value="C:nucleus"/>
    <property type="evidence" value="ECO:0007669"/>
    <property type="project" value="UniProtKB-SubCell"/>
</dbReference>
<dbReference type="InterPro" id="IPR049163">
    <property type="entry name" value="Pif1-like_2B_dom"/>
</dbReference>
<evidence type="ECO:0000259" key="17">
    <source>
        <dbReference type="Pfam" id="PF25344"/>
    </source>
</evidence>
<evidence type="ECO:0000256" key="7">
    <source>
        <dbReference type="ARBA" id="ARBA00023128"/>
    </source>
</evidence>
<keyword evidence="10 13" id="KW-0413">Isomerase</keyword>
<dbReference type="GO" id="GO:0006281">
    <property type="term" value="P:DNA repair"/>
    <property type="evidence" value="ECO:0007669"/>
    <property type="project" value="UniProtKB-UniRule"/>
</dbReference>
<dbReference type="HAMAP" id="MF_03176">
    <property type="entry name" value="PIF1"/>
    <property type="match status" value="1"/>
</dbReference>
<dbReference type="Pfam" id="PF25344">
    <property type="entry name" value="PH_LRR1"/>
    <property type="match status" value="1"/>
</dbReference>
<keyword evidence="2 13" id="KW-0227">DNA damage</keyword>
<dbReference type="GO" id="GO:0000723">
    <property type="term" value="P:telomere maintenance"/>
    <property type="evidence" value="ECO:0007669"/>
    <property type="project" value="InterPro"/>
</dbReference>
<evidence type="ECO:0000256" key="6">
    <source>
        <dbReference type="ARBA" id="ARBA00023125"/>
    </source>
</evidence>
<dbReference type="PANTHER" id="PTHR47642:SF7">
    <property type="entry name" value="ATP-DEPENDENT DNA HELICASE PIF1"/>
    <property type="match status" value="1"/>
</dbReference>
<dbReference type="Pfam" id="PF05970">
    <property type="entry name" value="PIF1"/>
    <property type="match status" value="1"/>
</dbReference>
<dbReference type="InterPro" id="IPR010285">
    <property type="entry name" value="DNA_helicase_pif1-like_DEAD"/>
</dbReference>